<dbReference type="PANTHER" id="PTHR35585:SF1">
    <property type="entry name" value="HHE DOMAIN PROTEIN (AFU_ORTHOLOGUE AFUA_4G00730)"/>
    <property type="match status" value="1"/>
</dbReference>
<keyword evidence="2" id="KW-1185">Reference proteome</keyword>
<protein>
    <submittedName>
        <fullName evidence="1">Hemerythrin domain-containing protein</fullName>
    </submittedName>
</protein>
<evidence type="ECO:0000313" key="1">
    <source>
        <dbReference type="EMBL" id="GAA1838928.1"/>
    </source>
</evidence>
<accession>A0ABN2MVW4</accession>
<reference evidence="1 2" key="1">
    <citation type="journal article" date="2019" name="Int. J. Syst. Evol. Microbiol.">
        <title>The Global Catalogue of Microorganisms (GCM) 10K type strain sequencing project: providing services to taxonomists for standard genome sequencing and annotation.</title>
        <authorList>
            <consortium name="The Broad Institute Genomics Platform"/>
            <consortium name="The Broad Institute Genome Sequencing Center for Infectious Disease"/>
            <person name="Wu L."/>
            <person name="Ma J."/>
        </authorList>
    </citation>
    <scope>NUCLEOTIDE SEQUENCE [LARGE SCALE GENOMIC DNA]</scope>
    <source>
        <strain evidence="1 2">JCM 13250</strain>
    </source>
</reference>
<proteinExistence type="predicted"/>
<comment type="caution">
    <text evidence="1">The sequence shown here is derived from an EMBL/GenBank/DDBJ whole genome shotgun (WGS) entry which is preliminary data.</text>
</comment>
<dbReference type="EMBL" id="BAAALT010000367">
    <property type="protein sequence ID" value="GAA1838928.1"/>
    <property type="molecule type" value="Genomic_DNA"/>
</dbReference>
<dbReference type="RefSeq" id="WP_344140663.1">
    <property type="nucleotide sequence ID" value="NZ_BAAALT010000367.1"/>
</dbReference>
<name>A0ABN2MVW4_9ACTN</name>
<gene>
    <name evidence="1" type="ORF">GCM10009682_63980</name>
</gene>
<dbReference type="PANTHER" id="PTHR35585">
    <property type="entry name" value="HHE DOMAIN PROTEIN (AFU_ORTHOLOGUE AFUA_4G00730)"/>
    <property type="match status" value="1"/>
</dbReference>
<organism evidence="1 2">
    <name type="scientific">Luedemannella flava</name>
    <dbReference type="NCBI Taxonomy" id="349316"/>
    <lineage>
        <taxon>Bacteria</taxon>
        <taxon>Bacillati</taxon>
        <taxon>Actinomycetota</taxon>
        <taxon>Actinomycetes</taxon>
        <taxon>Micromonosporales</taxon>
        <taxon>Micromonosporaceae</taxon>
        <taxon>Luedemannella</taxon>
    </lineage>
</organism>
<dbReference type="Proteomes" id="UP001500218">
    <property type="component" value="Unassembled WGS sequence"/>
</dbReference>
<evidence type="ECO:0000313" key="2">
    <source>
        <dbReference type="Proteomes" id="UP001500218"/>
    </source>
</evidence>
<sequence length="207" mass="22091">MTVPLPPLPPLPGDDVEHVPPGRSLVDVLDDQLGTVTTLVDELRADDTPDDRRKQLADVVVAELSRQVSAERQYLYPTVRALLPESDALAASGGAEDAALLRALKDLDGTSVTDPAFQGRVDQVADLVHQHAADTAALLAPLREAATDEQLIRLGNRVEMVKEAAPTRPHPGAPAGRPWNAVVDPALGVVDKARDLLTGRTTYAEDI</sequence>